<dbReference type="GO" id="GO:0003723">
    <property type="term" value="F:RNA binding"/>
    <property type="evidence" value="ECO:0007669"/>
    <property type="project" value="UniProtKB-UniRule"/>
</dbReference>
<dbReference type="PRINTS" id="PR02008">
    <property type="entry name" value="RCMTFAMILY"/>
</dbReference>
<dbReference type="RefSeq" id="WP_189487616.1">
    <property type="nucleotide sequence ID" value="NZ_BMZB01000004.1"/>
</dbReference>
<dbReference type="GO" id="GO:0001510">
    <property type="term" value="P:RNA methylation"/>
    <property type="evidence" value="ECO:0007669"/>
    <property type="project" value="InterPro"/>
</dbReference>
<comment type="caution">
    <text evidence="7">The sequence shown here is derived from an EMBL/GenBank/DDBJ whole genome shotgun (WGS) entry which is preliminary data.</text>
</comment>
<reference evidence="7" key="2">
    <citation type="submission" date="2020-09" db="EMBL/GenBank/DDBJ databases">
        <authorList>
            <person name="Sun Q."/>
            <person name="Kim S."/>
        </authorList>
    </citation>
    <scope>NUCLEOTIDE SEQUENCE</scope>
    <source>
        <strain evidence="7">KCTC 32296</strain>
    </source>
</reference>
<dbReference type="Gene3D" id="3.40.50.150">
    <property type="entry name" value="Vaccinia Virus protein VP39"/>
    <property type="match status" value="1"/>
</dbReference>
<evidence type="ECO:0000256" key="5">
    <source>
        <dbReference type="PROSITE-ProRule" id="PRU01023"/>
    </source>
</evidence>
<evidence type="ECO:0000259" key="6">
    <source>
        <dbReference type="PROSITE" id="PS51686"/>
    </source>
</evidence>
<sequence>MTPAARLAAAADILDILKGTRKAAEEVLKDWGRNHRYAGSKDRRAIADKVYQALRAREHLSVAMESDSGRSLILGALHLLDGVSLDEIDQLYNGEGYAPAALSVAERNQLIASEGDASQGTQTGLPAFVAERLKTVYGDDWLTEAQGLMQERAPIDLRVNGDREPIRQGLEMLGYKPELTPYSAFGLRLPADPPPNVRALPAFSQGIIEIQDEGSQLAAFLAGAKPGMTVVDYCAGGGGKTLGLLQAMQAPNGKTSGALIASDIEKTRLNNIKPRLARAGLEAEFRQLGAAGEGLEDLEGKADVVLVDAPCSGSGVWRRRPETAHKLTEEEVVRLHELQSAILRQASRLVKPGGLLAYVTCSVLPDENEMTADRFEVDHPQFAPRTIADAVKVPQITPAGGDALVKIAQATDTRGHRLRLSPAKSNTDGFFVSLYQRKA</sequence>
<feature type="binding site" evidence="5">
    <location>
        <position position="263"/>
    </location>
    <ligand>
        <name>S-adenosyl-L-methionine</name>
        <dbReference type="ChEBI" id="CHEBI:59789"/>
    </ligand>
</feature>
<dbReference type="PROSITE" id="PS51686">
    <property type="entry name" value="SAM_MT_RSMB_NOP"/>
    <property type="match status" value="1"/>
</dbReference>
<dbReference type="Pfam" id="PF01189">
    <property type="entry name" value="Methyltr_RsmB-F"/>
    <property type="match status" value="1"/>
</dbReference>
<feature type="active site" description="Nucleophile" evidence="5">
    <location>
        <position position="361"/>
    </location>
</feature>
<comment type="caution">
    <text evidence="5">Lacks conserved residue(s) required for the propagation of feature annotation.</text>
</comment>
<evidence type="ECO:0000313" key="8">
    <source>
        <dbReference type="Proteomes" id="UP000662572"/>
    </source>
</evidence>
<evidence type="ECO:0000256" key="3">
    <source>
        <dbReference type="ARBA" id="ARBA00022691"/>
    </source>
</evidence>
<dbReference type="AlphaFoldDB" id="A0A918QAU7"/>
<comment type="similarity">
    <text evidence="5">Belongs to the class I-like SAM-binding methyltransferase superfamily. RsmB/NOP family.</text>
</comment>
<dbReference type="InterPro" id="IPR023267">
    <property type="entry name" value="RCMT"/>
</dbReference>
<feature type="binding site" evidence="5">
    <location>
        <position position="308"/>
    </location>
    <ligand>
        <name>S-adenosyl-L-methionine</name>
        <dbReference type="ChEBI" id="CHEBI:59789"/>
    </ligand>
</feature>
<dbReference type="InterPro" id="IPR049560">
    <property type="entry name" value="MeTrfase_RsmB-F_NOP2_cat"/>
</dbReference>
<evidence type="ECO:0000256" key="2">
    <source>
        <dbReference type="ARBA" id="ARBA00022679"/>
    </source>
</evidence>
<keyword evidence="2 5" id="KW-0808">Transferase</keyword>
<feature type="domain" description="SAM-dependent MTase RsmB/NOP-type" evidence="6">
    <location>
        <begin position="145"/>
        <end position="438"/>
    </location>
</feature>
<keyword evidence="3 5" id="KW-0949">S-adenosyl-L-methionine</keyword>
<dbReference type="SUPFAM" id="SSF53335">
    <property type="entry name" value="S-adenosyl-L-methionine-dependent methyltransferases"/>
    <property type="match status" value="1"/>
</dbReference>
<gene>
    <name evidence="7" type="primary">sun</name>
    <name evidence="7" type="ORF">GCM10011273_27790</name>
</gene>
<name>A0A918QAU7_9CAUL</name>
<protein>
    <submittedName>
        <fullName evidence="7">MFS transporter</fullName>
    </submittedName>
</protein>
<dbReference type="GO" id="GO:0008173">
    <property type="term" value="F:RNA methyltransferase activity"/>
    <property type="evidence" value="ECO:0007669"/>
    <property type="project" value="InterPro"/>
</dbReference>
<evidence type="ECO:0000313" key="7">
    <source>
        <dbReference type="EMBL" id="GGZ39609.1"/>
    </source>
</evidence>
<dbReference type="EMBL" id="BMZB01000004">
    <property type="protein sequence ID" value="GGZ39609.1"/>
    <property type="molecule type" value="Genomic_DNA"/>
</dbReference>
<dbReference type="PANTHER" id="PTHR22807">
    <property type="entry name" value="NOP2 YEAST -RELATED NOL1/NOP2/FMU SUN DOMAIN-CONTAINING"/>
    <property type="match status" value="1"/>
</dbReference>
<keyword evidence="8" id="KW-1185">Reference proteome</keyword>
<dbReference type="Proteomes" id="UP000662572">
    <property type="component" value="Unassembled WGS sequence"/>
</dbReference>
<keyword evidence="1 5" id="KW-0489">Methyltransferase</keyword>
<evidence type="ECO:0000256" key="4">
    <source>
        <dbReference type="ARBA" id="ARBA00022884"/>
    </source>
</evidence>
<dbReference type="PANTHER" id="PTHR22807:SF53">
    <property type="entry name" value="RIBOSOMAL RNA SMALL SUBUNIT METHYLTRANSFERASE B-RELATED"/>
    <property type="match status" value="1"/>
</dbReference>
<reference evidence="7" key="1">
    <citation type="journal article" date="2014" name="Int. J. Syst. Evol. Microbiol.">
        <title>Complete genome sequence of Corynebacterium casei LMG S-19264T (=DSM 44701T), isolated from a smear-ripened cheese.</title>
        <authorList>
            <consortium name="US DOE Joint Genome Institute (JGI-PGF)"/>
            <person name="Walter F."/>
            <person name="Albersmeier A."/>
            <person name="Kalinowski J."/>
            <person name="Ruckert C."/>
        </authorList>
    </citation>
    <scope>NUCLEOTIDE SEQUENCE</scope>
    <source>
        <strain evidence="7">KCTC 32296</strain>
    </source>
</reference>
<accession>A0A918QAU7</accession>
<dbReference type="InterPro" id="IPR001678">
    <property type="entry name" value="MeTrfase_RsmB-F_NOP2_dom"/>
</dbReference>
<proteinExistence type="inferred from homology"/>
<organism evidence="7 8">
    <name type="scientific">Asticcacaulis endophyticus</name>
    <dbReference type="NCBI Taxonomy" id="1395890"/>
    <lineage>
        <taxon>Bacteria</taxon>
        <taxon>Pseudomonadati</taxon>
        <taxon>Pseudomonadota</taxon>
        <taxon>Alphaproteobacteria</taxon>
        <taxon>Caulobacterales</taxon>
        <taxon>Caulobacteraceae</taxon>
        <taxon>Asticcacaulis</taxon>
    </lineage>
</organism>
<keyword evidence="4 5" id="KW-0694">RNA-binding</keyword>
<dbReference type="InterPro" id="IPR029063">
    <property type="entry name" value="SAM-dependent_MTases_sf"/>
</dbReference>
<evidence type="ECO:0000256" key="1">
    <source>
        <dbReference type="ARBA" id="ARBA00022603"/>
    </source>
</evidence>